<name>A0ABV8V4U8_9GAMM</name>
<dbReference type="Pfam" id="PF13412">
    <property type="entry name" value="HTH_24"/>
    <property type="match status" value="1"/>
</dbReference>
<dbReference type="SMART" id="SM00344">
    <property type="entry name" value="HTH_ASNC"/>
    <property type="match status" value="1"/>
</dbReference>
<dbReference type="InterPro" id="IPR019887">
    <property type="entry name" value="Tscrpt_reg_AsnC/Lrp_C"/>
</dbReference>
<dbReference type="PANTHER" id="PTHR30154:SF0">
    <property type="entry name" value="LEUCINE-RESPONSIVE REGULATORY PROTEIN"/>
    <property type="match status" value="1"/>
</dbReference>
<reference evidence="8" key="1">
    <citation type="journal article" date="2019" name="Int. J. Syst. Evol. Microbiol.">
        <title>The Global Catalogue of Microorganisms (GCM) 10K type strain sequencing project: providing services to taxonomists for standard genome sequencing and annotation.</title>
        <authorList>
            <consortium name="The Broad Institute Genomics Platform"/>
            <consortium name="The Broad Institute Genome Sequencing Center for Infectious Disease"/>
            <person name="Wu L."/>
            <person name="Ma J."/>
        </authorList>
    </citation>
    <scope>NUCLEOTIDE SEQUENCE [LARGE SCALE GENOMIC DNA]</scope>
    <source>
        <strain evidence="8">CECT 8570</strain>
    </source>
</reference>
<keyword evidence="1" id="KW-0805">Transcription regulation</keyword>
<evidence type="ECO:0000256" key="2">
    <source>
        <dbReference type="ARBA" id="ARBA00023125"/>
    </source>
</evidence>
<evidence type="ECO:0000256" key="5">
    <source>
        <dbReference type="ARBA" id="ARBA00039227"/>
    </source>
</evidence>
<dbReference type="InterPro" id="IPR011008">
    <property type="entry name" value="Dimeric_a/b-barrel"/>
</dbReference>
<protein>
    <recommendedName>
        <fullName evidence="5">Leucine-responsive regulatory protein</fullName>
    </recommendedName>
</protein>
<dbReference type="SUPFAM" id="SSF54909">
    <property type="entry name" value="Dimeric alpha+beta barrel"/>
    <property type="match status" value="1"/>
</dbReference>
<comment type="caution">
    <text evidence="7">The sequence shown here is derived from an EMBL/GenBank/DDBJ whole genome shotgun (WGS) entry which is preliminary data.</text>
</comment>
<evidence type="ECO:0000259" key="6">
    <source>
        <dbReference type="PROSITE" id="PS50956"/>
    </source>
</evidence>
<dbReference type="InterPro" id="IPR019888">
    <property type="entry name" value="Tscrpt_reg_AsnC-like"/>
</dbReference>
<keyword evidence="3" id="KW-0010">Activator</keyword>
<dbReference type="CDD" id="cd00090">
    <property type="entry name" value="HTH_ARSR"/>
    <property type="match status" value="1"/>
</dbReference>
<dbReference type="Gene3D" id="3.30.70.920">
    <property type="match status" value="1"/>
</dbReference>
<dbReference type="InterPro" id="IPR000485">
    <property type="entry name" value="AsnC-type_HTH_dom"/>
</dbReference>
<dbReference type="PROSITE" id="PS50956">
    <property type="entry name" value="HTH_ASNC_2"/>
    <property type="match status" value="1"/>
</dbReference>
<dbReference type="InterPro" id="IPR011991">
    <property type="entry name" value="ArsR-like_HTH"/>
</dbReference>
<feature type="domain" description="HTH asnC-type" evidence="6">
    <location>
        <begin position="10"/>
        <end position="71"/>
    </location>
</feature>
<gene>
    <name evidence="7" type="ORF">ACFOX3_11510</name>
</gene>
<dbReference type="InterPro" id="IPR036390">
    <property type="entry name" value="WH_DNA-bd_sf"/>
</dbReference>
<dbReference type="PRINTS" id="PR00033">
    <property type="entry name" value="HTHASNC"/>
</dbReference>
<dbReference type="PANTHER" id="PTHR30154">
    <property type="entry name" value="LEUCINE-RESPONSIVE REGULATORY PROTEIN"/>
    <property type="match status" value="1"/>
</dbReference>
<evidence type="ECO:0000313" key="8">
    <source>
        <dbReference type="Proteomes" id="UP001595840"/>
    </source>
</evidence>
<sequence>MADKPDVGHLDRTDRKILALLQVDGRMSNVELARQVNLSPTPCLERVKRLERDGFIRQYVALLDAEKLNMSLVAYIQVTLSNTATEDLDRFNKEVAGLAEIQECHMVAGGFDYMLKIRVAGMNHYRRFLGEKLSSLPGVRETHTYMVIQEVKSETAIAVPKS</sequence>
<evidence type="ECO:0000256" key="1">
    <source>
        <dbReference type="ARBA" id="ARBA00023015"/>
    </source>
</evidence>
<dbReference type="InterPro" id="IPR036388">
    <property type="entry name" value="WH-like_DNA-bd_sf"/>
</dbReference>
<organism evidence="7 8">
    <name type="scientific">Simiduia curdlanivorans</name>
    <dbReference type="NCBI Taxonomy" id="1492769"/>
    <lineage>
        <taxon>Bacteria</taxon>
        <taxon>Pseudomonadati</taxon>
        <taxon>Pseudomonadota</taxon>
        <taxon>Gammaproteobacteria</taxon>
        <taxon>Cellvibrionales</taxon>
        <taxon>Cellvibrionaceae</taxon>
        <taxon>Simiduia</taxon>
    </lineage>
</organism>
<dbReference type="Gene3D" id="1.10.10.10">
    <property type="entry name" value="Winged helix-like DNA-binding domain superfamily/Winged helix DNA-binding domain"/>
    <property type="match status" value="1"/>
</dbReference>
<evidence type="ECO:0000256" key="3">
    <source>
        <dbReference type="ARBA" id="ARBA00023159"/>
    </source>
</evidence>
<keyword evidence="4" id="KW-0804">Transcription</keyword>
<dbReference type="RefSeq" id="WP_290264899.1">
    <property type="nucleotide sequence ID" value="NZ_JAUFQG010000006.1"/>
</dbReference>
<keyword evidence="2" id="KW-0238">DNA-binding</keyword>
<evidence type="ECO:0000313" key="7">
    <source>
        <dbReference type="EMBL" id="MFC4362931.1"/>
    </source>
</evidence>
<dbReference type="PROSITE" id="PS00519">
    <property type="entry name" value="HTH_ASNC_1"/>
    <property type="match status" value="1"/>
</dbReference>
<dbReference type="Proteomes" id="UP001595840">
    <property type="component" value="Unassembled WGS sequence"/>
</dbReference>
<proteinExistence type="predicted"/>
<dbReference type="SUPFAM" id="SSF46785">
    <property type="entry name" value="Winged helix' DNA-binding domain"/>
    <property type="match status" value="1"/>
</dbReference>
<dbReference type="InterPro" id="IPR019885">
    <property type="entry name" value="Tscrpt_reg_HTH_AsnC-type_CS"/>
</dbReference>
<keyword evidence="8" id="KW-1185">Reference proteome</keyword>
<dbReference type="EMBL" id="JBHSCX010000013">
    <property type="protein sequence ID" value="MFC4362931.1"/>
    <property type="molecule type" value="Genomic_DNA"/>
</dbReference>
<accession>A0ABV8V4U8</accession>
<evidence type="ECO:0000256" key="4">
    <source>
        <dbReference type="ARBA" id="ARBA00023163"/>
    </source>
</evidence>
<dbReference type="Pfam" id="PF01037">
    <property type="entry name" value="AsnC_trans_reg"/>
    <property type="match status" value="1"/>
</dbReference>